<reference evidence="1" key="1">
    <citation type="submission" date="2020-05" db="EMBL/GenBank/DDBJ databases">
        <authorList>
            <person name="Chiriac C."/>
            <person name="Salcher M."/>
            <person name="Ghai R."/>
            <person name="Kavagutti S V."/>
        </authorList>
    </citation>
    <scope>NUCLEOTIDE SEQUENCE</scope>
</reference>
<dbReference type="InterPro" id="IPR014729">
    <property type="entry name" value="Rossmann-like_a/b/a_fold"/>
</dbReference>
<dbReference type="EMBL" id="LR797531">
    <property type="protein sequence ID" value="CAB4223484.1"/>
    <property type="molecule type" value="Genomic_DNA"/>
</dbReference>
<accession>A0A6J5T9G6</accession>
<organism evidence="1">
    <name type="scientific">uncultured Caudovirales phage</name>
    <dbReference type="NCBI Taxonomy" id="2100421"/>
    <lineage>
        <taxon>Viruses</taxon>
        <taxon>Duplodnaviria</taxon>
        <taxon>Heunggongvirae</taxon>
        <taxon>Uroviricota</taxon>
        <taxon>Caudoviricetes</taxon>
        <taxon>Peduoviridae</taxon>
        <taxon>Maltschvirus</taxon>
        <taxon>Maltschvirus maltsch</taxon>
    </lineage>
</organism>
<dbReference type="Gene3D" id="3.40.50.620">
    <property type="entry name" value="HUPs"/>
    <property type="match status" value="1"/>
</dbReference>
<proteinExistence type="predicted"/>
<sequence length="117" mass="12837">MNRCKLCVIPDTRPDTQFTDGVCSACISSARRPQIDWEARKKELIALLDRHHGECIVPSSGGKDSTAQVLMLQELGARVTVVTATTCHLTTIGRKNIDNLARYATTIEVSPNKTVRA</sequence>
<gene>
    <name evidence="1" type="ORF">UFOVP1670_74</name>
</gene>
<name>A0A6J5T9G6_9CAUD</name>
<evidence type="ECO:0000313" key="1">
    <source>
        <dbReference type="EMBL" id="CAB4223484.1"/>
    </source>
</evidence>
<feature type="non-terminal residue" evidence="1">
    <location>
        <position position="117"/>
    </location>
</feature>
<protein>
    <recommendedName>
        <fullName evidence="2">N-acetyl sugar amidotransferase</fullName>
    </recommendedName>
</protein>
<dbReference type="SUPFAM" id="SSF52402">
    <property type="entry name" value="Adenine nucleotide alpha hydrolases-like"/>
    <property type="match status" value="1"/>
</dbReference>
<evidence type="ECO:0008006" key="2">
    <source>
        <dbReference type="Google" id="ProtNLM"/>
    </source>
</evidence>